<name>A0A917CYW3_9NOCA</name>
<dbReference type="Gene3D" id="1.10.472.20">
    <property type="entry name" value="Nitrile hydratase, beta subunit"/>
    <property type="match status" value="1"/>
</dbReference>
<gene>
    <name evidence="3" type="ORF">GCM10007304_16730</name>
</gene>
<keyword evidence="4" id="KW-1185">Reference proteome</keyword>
<evidence type="ECO:0000313" key="4">
    <source>
        <dbReference type="Proteomes" id="UP000654257"/>
    </source>
</evidence>
<proteinExistence type="predicted"/>
<dbReference type="SUPFAM" id="SSF50090">
    <property type="entry name" value="Electron transport accessory proteins"/>
    <property type="match status" value="1"/>
</dbReference>
<dbReference type="Pfam" id="PF21006">
    <property type="entry name" value="NHase_beta_N"/>
    <property type="match status" value="1"/>
</dbReference>
<reference evidence="3" key="2">
    <citation type="submission" date="2020-09" db="EMBL/GenBank/DDBJ databases">
        <authorList>
            <person name="Sun Q."/>
            <person name="Sedlacek I."/>
        </authorList>
    </citation>
    <scope>NUCLEOTIDE SEQUENCE</scope>
    <source>
        <strain evidence="3">CCM 7905</strain>
    </source>
</reference>
<dbReference type="AlphaFoldDB" id="A0A917CYW3"/>
<dbReference type="Proteomes" id="UP000654257">
    <property type="component" value="Unassembled WGS sequence"/>
</dbReference>
<feature type="region of interest" description="Disordered" evidence="1">
    <location>
        <begin position="1"/>
        <end position="30"/>
    </location>
</feature>
<dbReference type="NCBIfam" id="TIGR03889">
    <property type="entry name" value="nitrile_acc"/>
    <property type="match status" value="1"/>
</dbReference>
<dbReference type="InterPro" id="IPR042262">
    <property type="entry name" value="CN_hydtase_beta_C"/>
</dbReference>
<feature type="compositionally biased region" description="Basic and acidic residues" evidence="1">
    <location>
        <begin position="112"/>
        <end position="129"/>
    </location>
</feature>
<dbReference type="InterPro" id="IPR008990">
    <property type="entry name" value="Elect_transpt_acc-like_dom_sf"/>
</dbReference>
<sequence length="129" mass="14545">MTECSQLSSDELADIRERSARPAPDGDEPFRLPWELRSFALAVAYFESRGFPWTDFQHRLVAAIAESEVTNAPEQYYERWVEALLAQVSETDGVDIDDLDRRTAEILATPRDATHQHAHDGPAAVDHAH</sequence>
<comment type="caution">
    <text evidence="3">The sequence shown here is derived from an EMBL/GenBank/DDBJ whole genome shotgun (WGS) entry which is preliminary data.</text>
</comment>
<accession>A0A917CYW3</accession>
<evidence type="ECO:0000259" key="2">
    <source>
        <dbReference type="Pfam" id="PF21006"/>
    </source>
</evidence>
<feature type="domain" description="Nitrile hydratase beta subunit-like N-terminal" evidence="2">
    <location>
        <begin position="26"/>
        <end position="116"/>
    </location>
</feature>
<reference evidence="3" key="1">
    <citation type="journal article" date="2014" name="Int. J. Syst. Evol. Microbiol.">
        <title>Complete genome sequence of Corynebacterium casei LMG S-19264T (=DSM 44701T), isolated from a smear-ripened cheese.</title>
        <authorList>
            <consortium name="US DOE Joint Genome Institute (JGI-PGF)"/>
            <person name="Walter F."/>
            <person name="Albersmeier A."/>
            <person name="Kalinowski J."/>
            <person name="Ruckert C."/>
        </authorList>
    </citation>
    <scope>NUCLEOTIDE SEQUENCE</scope>
    <source>
        <strain evidence="3">CCM 7905</strain>
    </source>
</reference>
<organism evidence="3 4">
    <name type="scientific">Rhodococcoides trifolii</name>
    <dbReference type="NCBI Taxonomy" id="908250"/>
    <lineage>
        <taxon>Bacteria</taxon>
        <taxon>Bacillati</taxon>
        <taxon>Actinomycetota</taxon>
        <taxon>Actinomycetes</taxon>
        <taxon>Mycobacteriales</taxon>
        <taxon>Nocardiaceae</taxon>
        <taxon>Rhodococcoides</taxon>
    </lineage>
</organism>
<dbReference type="RefSeq" id="WP_188544360.1">
    <property type="nucleotide sequence ID" value="NZ_BMCU01000002.1"/>
</dbReference>
<protein>
    <recommendedName>
        <fullName evidence="2">Nitrile hydratase beta subunit-like N-terminal domain-containing protein</fullName>
    </recommendedName>
</protein>
<dbReference type="EMBL" id="BMCU01000002">
    <property type="protein sequence ID" value="GGG03305.1"/>
    <property type="molecule type" value="Genomic_DNA"/>
</dbReference>
<dbReference type="InterPro" id="IPR049054">
    <property type="entry name" value="CN_hydtase_beta-like_N"/>
</dbReference>
<feature type="region of interest" description="Disordered" evidence="1">
    <location>
        <begin position="108"/>
        <end position="129"/>
    </location>
</feature>
<evidence type="ECO:0000256" key="1">
    <source>
        <dbReference type="SAM" id="MobiDB-lite"/>
    </source>
</evidence>
<evidence type="ECO:0000313" key="3">
    <source>
        <dbReference type="EMBL" id="GGG03305.1"/>
    </source>
</evidence>
<dbReference type="InterPro" id="IPR023808">
    <property type="entry name" value="Nitrile_Hydratase_acc_put"/>
</dbReference>